<organism evidence="1 2">
    <name type="scientific">Avena sativa</name>
    <name type="common">Oat</name>
    <dbReference type="NCBI Taxonomy" id="4498"/>
    <lineage>
        <taxon>Eukaryota</taxon>
        <taxon>Viridiplantae</taxon>
        <taxon>Streptophyta</taxon>
        <taxon>Embryophyta</taxon>
        <taxon>Tracheophyta</taxon>
        <taxon>Spermatophyta</taxon>
        <taxon>Magnoliopsida</taxon>
        <taxon>Liliopsida</taxon>
        <taxon>Poales</taxon>
        <taxon>Poaceae</taxon>
        <taxon>BOP clade</taxon>
        <taxon>Pooideae</taxon>
        <taxon>Poodae</taxon>
        <taxon>Poeae</taxon>
        <taxon>Poeae Chloroplast Group 1 (Aveneae type)</taxon>
        <taxon>Aveninae</taxon>
        <taxon>Avena</taxon>
    </lineage>
</organism>
<sequence>METIFGTTTATGKYAKSGNDPLSIDVEDESEMQTSPNVGESSSKAPPKKKAKIVHIEDDPLVSTLKDGYKMMADALAKSGGDDDVAPDDLWDALVAIQGFDEAYISHYYAYLIDNPKTAKAFMKLKFDNKLVSVSRYVEKNFGVLYNLK</sequence>
<reference evidence="1" key="2">
    <citation type="submission" date="2025-09" db="UniProtKB">
        <authorList>
            <consortium name="EnsemblPlants"/>
        </authorList>
    </citation>
    <scope>IDENTIFICATION</scope>
</reference>
<proteinExistence type="predicted"/>
<dbReference type="EnsemblPlants" id="AVESA.00010b.r2.4DG0773090.1">
    <property type="protein sequence ID" value="AVESA.00010b.r2.4DG0773090.1.CDS.1"/>
    <property type="gene ID" value="AVESA.00010b.r2.4DG0773090"/>
</dbReference>
<evidence type="ECO:0000313" key="2">
    <source>
        <dbReference type="Proteomes" id="UP001732700"/>
    </source>
</evidence>
<dbReference type="Proteomes" id="UP001732700">
    <property type="component" value="Chromosome 4D"/>
</dbReference>
<reference evidence="1" key="1">
    <citation type="submission" date="2021-05" db="EMBL/GenBank/DDBJ databases">
        <authorList>
            <person name="Scholz U."/>
            <person name="Mascher M."/>
            <person name="Fiebig A."/>
        </authorList>
    </citation>
    <scope>NUCLEOTIDE SEQUENCE [LARGE SCALE GENOMIC DNA]</scope>
</reference>
<evidence type="ECO:0000313" key="1">
    <source>
        <dbReference type="EnsemblPlants" id="AVESA.00010b.r2.4DG0773090.1.CDS.1"/>
    </source>
</evidence>
<accession>A0ACD5XDL4</accession>
<name>A0ACD5XDL4_AVESA</name>
<protein>
    <submittedName>
        <fullName evidence="1">Uncharacterized protein</fullName>
    </submittedName>
</protein>
<keyword evidence="2" id="KW-1185">Reference proteome</keyword>